<gene>
    <name evidence="3" type="ORF">GPUH_LOCUS19013</name>
</gene>
<reference evidence="3 4" key="2">
    <citation type="submission" date="2018-11" db="EMBL/GenBank/DDBJ databases">
        <authorList>
            <consortium name="Pathogen Informatics"/>
        </authorList>
    </citation>
    <scope>NUCLEOTIDE SEQUENCE [LARGE SCALE GENOMIC DNA]</scope>
</reference>
<dbReference type="GO" id="GO:1904263">
    <property type="term" value="P:positive regulation of TORC1 signaling"/>
    <property type="evidence" value="ECO:0007669"/>
    <property type="project" value="TreeGrafter"/>
</dbReference>
<accession>A0A183EDH2</accession>
<dbReference type="InterPro" id="IPR021713">
    <property type="entry name" value="Folliculin"/>
</dbReference>
<evidence type="ECO:0000313" key="4">
    <source>
        <dbReference type="Proteomes" id="UP000271098"/>
    </source>
</evidence>
<organism evidence="5">
    <name type="scientific">Gongylonema pulchrum</name>
    <dbReference type="NCBI Taxonomy" id="637853"/>
    <lineage>
        <taxon>Eukaryota</taxon>
        <taxon>Metazoa</taxon>
        <taxon>Ecdysozoa</taxon>
        <taxon>Nematoda</taxon>
        <taxon>Chromadorea</taxon>
        <taxon>Rhabditida</taxon>
        <taxon>Spirurina</taxon>
        <taxon>Spiruromorpha</taxon>
        <taxon>Spiruroidea</taxon>
        <taxon>Gongylonematidae</taxon>
        <taxon>Gongylonema</taxon>
    </lineage>
</organism>
<feature type="compositionally biased region" description="Low complexity" evidence="1">
    <location>
        <begin position="1"/>
        <end position="21"/>
    </location>
</feature>
<reference evidence="5" key="1">
    <citation type="submission" date="2016-06" db="UniProtKB">
        <authorList>
            <consortium name="WormBaseParasite"/>
        </authorList>
    </citation>
    <scope>IDENTIFICATION</scope>
</reference>
<sequence length="108" mass="12127">MMSGGSSSKASPSRSASASSSMEDAVKWEEPWVEADDGVILFGDDEHGYTLSSTFRLRDRKARGFLRLFSLVLICMDKLLITNNYDFFVSSMSSIIRYLQVPEINIFV</sequence>
<proteinExistence type="predicted"/>
<dbReference type="OrthoDB" id="5599713at2759"/>
<evidence type="ECO:0000313" key="3">
    <source>
        <dbReference type="EMBL" id="VDN32961.1"/>
    </source>
</evidence>
<dbReference type="InterPro" id="IPR037520">
    <property type="entry name" value="Folliculin/SMCR8_longin"/>
</dbReference>
<keyword evidence="4" id="KW-1185">Reference proteome</keyword>
<evidence type="ECO:0000256" key="1">
    <source>
        <dbReference type="SAM" id="MobiDB-lite"/>
    </source>
</evidence>
<dbReference type="PANTHER" id="PTHR31441">
    <property type="entry name" value="FOLLICULIN FAMILY MEMBER"/>
    <property type="match status" value="1"/>
</dbReference>
<feature type="domain" description="UDENN FLCN/SMCR8-type" evidence="2">
    <location>
        <begin position="1"/>
        <end position="108"/>
    </location>
</feature>
<protein>
    <submittedName>
        <fullName evidence="5">UDENN FLCN/SMCR8-type domain-containing protein</fullName>
    </submittedName>
</protein>
<dbReference type="InterPro" id="IPR037521">
    <property type="entry name" value="FLCN/SMCR8_DENN"/>
</dbReference>
<dbReference type="Proteomes" id="UP000271098">
    <property type="component" value="Unassembled WGS sequence"/>
</dbReference>
<evidence type="ECO:0000259" key="2">
    <source>
        <dbReference type="PROSITE" id="PS51834"/>
    </source>
</evidence>
<dbReference type="PANTHER" id="PTHR31441:SF2">
    <property type="entry name" value="FOLLICULIN"/>
    <property type="match status" value="1"/>
</dbReference>
<dbReference type="WBParaSite" id="GPUH_0001903801-mRNA-1">
    <property type="protein sequence ID" value="GPUH_0001903801-mRNA-1"/>
    <property type="gene ID" value="GPUH_0001903801"/>
</dbReference>
<evidence type="ECO:0000313" key="5">
    <source>
        <dbReference type="WBParaSite" id="GPUH_0001903801-mRNA-1"/>
    </source>
</evidence>
<dbReference type="GO" id="GO:0005829">
    <property type="term" value="C:cytosol"/>
    <property type="evidence" value="ECO:0007669"/>
    <property type="project" value="TreeGrafter"/>
</dbReference>
<feature type="region of interest" description="Disordered" evidence="1">
    <location>
        <begin position="1"/>
        <end position="24"/>
    </location>
</feature>
<dbReference type="Pfam" id="PF11704">
    <property type="entry name" value="Folliculin"/>
    <property type="match status" value="1"/>
</dbReference>
<name>A0A183EDH2_9BILA</name>
<dbReference type="EMBL" id="UYRT01087766">
    <property type="protein sequence ID" value="VDN32961.1"/>
    <property type="molecule type" value="Genomic_DNA"/>
</dbReference>
<dbReference type="AlphaFoldDB" id="A0A183EDH2"/>
<dbReference type="GO" id="GO:0000122">
    <property type="term" value="P:negative regulation of transcription by RNA polymerase II"/>
    <property type="evidence" value="ECO:0007669"/>
    <property type="project" value="TreeGrafter"/>
</dbReference>
<dbReference type="GO" id="GO:0005096">
    <property type="term" value="F:GTPase activator activity"/>
    <property type="evidence" value="ECO:0007669"/>
    <property type="project" value="InterPro"/>
</dbReference>
<dbReference type="PROSITE" id="PS51834">
    <property type="entry name" value="DENN_FLCN_SMCR8"/>
    <property type="match status" value="1"/>
</dbReference>